<accession>A0A0C3SFH1</accession>
<sequence length="114" mass="13106">MSTPDAPLKSFGDLPTEHLYAIFQSLDEPRYYPLRCRQFCLLDVVSCVNKRFRRIALDLLRRTIVCSHATQLKKIPNSLRCDLGMNWGSLTEEERLVKVRTVSLVRSIRVGAPD</sequence>
<organism evidence="1 2">
    <name type="scientific">Phlebiopsis gigantea (strain 11061_1 CR5-6)</name>
    <name type="common">White-rot fungus</name>
    <name type="synonym">Peniophora gigantea</name>
    <dbReference type="NCBI Taxonomy" id="745531"/>
    <lineage>
        <taxon>Eukaryota</taxon>
        <taxon>Fungi</taxon>
        <taxon>Dikarya</taxon>
        <taxon>Basidiomycota</taxon>
        <taxon>Agaricomycotina</taxon>
        <taxon>Agaricomycetes</taxon>
        <taxon>Polyporales</taxon>
        <taxon>Phanerochaetaceae</taxon>
        <taxon>Phlebiopsis</taxon>
    </lineage>
</organism>
<proteinExistence type="predicted"/>
<evidence type="ECO:0000313" key="2">
    <source>
        <dbReference type="Proteomes" id="UP000053257"/>
    </source>
</evidence>
<evidence type="ECO:0008006" key="3">
    <source>
        <dbReference type="Google" id="ProtNLM"/>
    </source>
</evidence>
<protein>
    <recommendedName>
        <fullName evidence="3">F-box domain-containing protein</fullName>
    </recommendedName>
</protein>
<keyword evidence="2" id="KW-1185">Reference proteome</keyword>
<reference evidence="1 2" key="1">
    <citation type="journal article" date="2014" name="PLoS Genet.">
        <title>Analysis of the Phlebiopsis gigantea genome, transcriptome and secretome provides insight into its pioneer colonization strategies of wood.</title>
        <authorList>
            <person name="Hori C."/>
            <person name="Ishida T."/>
            <person name="Igarashi K."/>
            <person name="Samejima M."/>
            <person name="Suzuki H."/>
            <person name="Master E."/>
            <person name="Ferreira P."/>
            <person name="Ruiz-Duenas F.J."/>
            <person name="Held B."/>
            <person name="Canessa P."/>
            <person name="Larrondo L.F."/>
            <person name="Schmoll M."/>
            <person name="Druzhinina I.S."/>
            <person name="Kubicek C.P."/>
            <person name="Gaskell J.A."/>
            <person name="Kersten P."/>
            <person name="St John F."/>
            <person name="Glasner J."/>
            <person name="Sabat G."/>
            <person name="Splinter BonDurant S."/>
            <person name="Syed K."/>
            <person name="Yadav J."/>
            <person name="Mgbeahuruike A.C."/>
            <person name="Kovalchuk A."/>
            <person name="Asiegbu F.O."/>
            <person name="Lackner G."/>
            <person name="Hoffmeister D."/>
            <person name="Rencoret J."/>
            <person name="Gutierrez A."/>
            <person name="Sun H."/>
            <person name="Lindquist E."/>
            <person name="Barry K."/>
            <person name="Riley R."/>
            <person name="Grigoriev I.V."/>
            <person name="Henrissat B."/>
            <person name="Kues U."/>
            <person name="Berka R.M."/>
            <person name="Martinez A.T."/>
            <person name="Covert S.F."/>
            <person name="Blanchette R.A."/>
            <person name="Cullen D."/>
        </authorList>
    </citation>
    <scope>NUCLEOTIDE SEQUENCE [LARGE SCALE GENOMIC DNA]</scope>
    <source>
        <strain evidence="1 2">11061_1 CR5-6</strain>
    </source>
</reference>
<evidence type="ECO:0000313" key="1">
    <source>
        <dbReference type="EMBL" id="KIP12075.1"/>
    </source>
</evidence>
<dbReference type="EMBL" id="KN840442">
    <property type="protein sequence ID" value="KIP12075.1"/>
    <property type="molecule type" value="Genomic_DNA"/>
</dbReference>
<dbReference type="HOGENOM" id="CLU_2414048_0_0_1"/>
<dbReference type="AlphaFoldDB" id="A0A0C3SFH1"/>
<name>A0A0C3SFH1_PHLG1</name>
<gene>
    <name evidence="1" type="ORF">PHLGIDRAFT_400546</name>
</gene>
<dbReference type="Proteomes" id="UP000053257">
    <property type="component" value="Unassembled WGS sequence"/>
</dbReference>